<dbReference type="InterPro" id="IPR015449">
    <property type="entry name" value="K_chnl_Ca-activ_SK"/>
</dbReference>
<feature type="transmembrane region" description="Helical" evidence="9">
    <location>
        <begin position="236"/>
        <end position="255"/>
    </location>
</feature>
<feature type="transmembrane region" description="Helical" evidence="9">
    <location>
        <begin position="367"/>
        <end position="388"/>
    </location>
</feature>
<feature type="transmembrane region" description="Helical" evidence="9">
    <location>
        <begin position="132"/>
        <end position="150"/>
    </location>
</feature>
<feature type="domain" description="Calmodulin-binding" evidence="10">
    <location>
        <begin position="408"/>
        <end position="477"/>
    </location>
</feature>
<dbReference type="PANTHER" id="PTHR10153">
    <property type="entry name" value="SMALL CONDUCTANCE CALCIUM-ACTIVATED POTASSIUM CHANNEL"/>
    <property type="match status" value="1"/>
</dbReference>
<keyword evidence="5" id="KW-0406">Ion transport</keyword>
<comment type="subcellular location">
    <subcellularLocation>
        <location evidence="1">Membrane</location>
        <topology evidence="1">Multi-pass membrane protein</topology>
    </subcellularLocation>
</comment>
<evidence type="ECO:0000256" key="1">
    <source>
        <dbReference type="ARBA" id="ARBA00004141"/>
    </source>
</evidence>
<dbReference type="GO" id="GO:0016286">
    <property type="term" value="F:small conductance calcium-activated potassium channel activity"/>
    <property type="evidence" value="ECO:0007669"/>
    <property type="project" value="InterPro"/>
</dbReference>
<keyword evidence="7" id="KW-0407">Ion channel</keyword>
<gene>
    <name evidence="12" type="ORF">V1264_000880</name>
</gene>
<dbReference type="EMBL" id="JBAMIC010000001">
    <property type="protein sequence ID" value="KAK7114899.1"/>
    <property type="molecule type" value="Genomic_DNA"/>
</dbReference>
<keyword evidence="3 9" id="KW-0812">Transmembrane</keyword>
<dbReference type="SUPFAM" id="SSF81324">
    <property type="entry name" value="Voltage-gated potassium channels"/>
    <property type="match status" value="1"/>
</dbReference>
<protein>
    <submittedName>
        <fullName evidence="12">Uncharacterized protein</fullName>
    </submittedName>
</protein>
<proteinExistence type="predicted"/>
<reference evidence="12 13" key="1">
    <citation type="submission" date="2024-02" db="EMBL/GenBank/DDBJ databases">
        <title>Chromosome-scale genome assembly of the rough periwinkle Littorina saxatilis.</title>
        <authorList>
            <person name="De Jode A."/>
            <person name="Faria R."/>
            <person name="Formenti G."/>
            <person name="Sims Y."/>
            <person name="Smith T.P."/>
            <person name="Tracey A."/>
            <person name="Wood J.M.D."/>
            <person name="Zagrodzka Z.B."/>
            <person name="Johannesson K."/>
            <person name="Butlin R.K."/>
            <person name="Leder E.H."/>
        </authorList>
    </citation>
    <scope>NUCLEOTIDE SEQUENCE [LARGE SCALE GENOMIC DNA]</scope>
    <source>
        <strain evidence="12">Snail1</strain>
        <tissue evidence="12">Muscle</tissue>
    </source>
</reference>
<feature type="transmembrane region" description="Helical" evidence="9">
    <location>
        <begin position="212"/>
        <end position="230"/>
    </location>
</feature>
<organism evidence="12 13">
    <name type="scientific">Littorina saxatilis</name>
    <dbReference type="NCBI Taxonomy" id="31220"/>
    <lineage>
        <taxon>Eukaryota</taxon>
        <taxon>Metazoa</taxon>
        <taxon>Spiralia</taxon>
        <taxon>Lophotrochozoa</taxon>
        <taxon>Mollusca</taxon>
        <taxon>Gastropoda</taxon>
        <taxon>Caenogastropoda</taxon>
        <taxon>Littorinimorpha</taxon>
        <taxon>Littorinoidea</taxon>
        <taxon>Littorinidae</taxon>
        <taxon>Littorina</taxon>
    </lineage>
</organism>
<feature type="region of interest" description="Disordered" evidence="8">
    <location>
        <begin position="1"/>
        <end position="20"/>
    </location>
</feature>
<evidence type="ECO:0000256" key="6">
    <source>
        <dbReference type="ARBA" id="ARBA00023136"/>
    </source>
</evidence>
<evidence type="ECO:0000256" key="5">
    <source>
        <dbReference type="ARBA" id="ARBA00023065"/>
    </source>
</evidence>
<dbReference type="Gene3D" id="1.10.287.70">
    <property type="match status" value="2"/>
</dbReference>
<keyword evidence="6 9" id="KW-0472">Membrane</keyword>
<dbReference type="Pfam" id="PF07885">
    <property type="entry name" value="Ion_trans_2"/>
    <property type="match status" value="1"/>
</dbReference>
<evidence type="ECO:0000256" key="7">
    <source>
        <dbReference type="ARBA" id="ARBA00023303"/>
    </source>
</evidence>
<dbReference type="SUPFAM" id="SSF81327">
    <property type="entry name" value="Small-conductance potassium channel"/>
    <property type="match status" value="1"/>
</dbReference>
<evidence type="ECO:0000256" key="2">
    <source>
        <dbReference type="ARBA" id="ARBA00022448"/>
    </source>
</evidence>
<dbReference type="Pfam" id="PF02888">
    <property type="entry name" value="CaMBD"/>
    <property type="match status" value="1"/>
</dbReference>
<keyword evidence="2" id="KW-0813">Transport</keyword>
<feature type="domain" description="Potassium channel" evidence="11">
    <location>
        <begin position="324"/>
        <end position="392"/>
    </location>
</feature>
<evidence type="ECO:0000256" key="9">
    <source>
        <dbReference type="SAM" id="Phobius"/>
    </source>
</evidence>
<dbReference type="Proteomes" id="UP001374579">
    <property type="component" value="Unassembled WGS sequence"/>
</dbReference>
<dbReference type="InterPro" id="IPR036122">
    <property type="entry name" value="CaM-bd_dom_sf"/>
</dbReference>
<dbReference type="InterPro" id="IPR004178">
    <property type="entry name" value="CaM-bd_dom"/>
</dbReference>
<feature type="transmembrane region" description="Helical" evidence="9">
    <location>
        <begin position="170"/>
        <end position="191"/>
    </location>
</feature>
<comment type="caution">
    <text evidence="12">The sequence shown here is derived from an EMBL/GenBank/DDBJ whole genome shotgun (WGS) entry which is preliminary data.</text>
</comment>
<accession>A0AAN9C057</accession>
<evidence type="ECO:0000313" key="13">
    <source>
        <dbReference type="Proteomes" id="UP001374579"/>
    </source>
</evidence>
<evidence type="ECO:0000259" key="11">
    <source>
        <dbReference type="Pfam" id="PF07885"/>
    </source>
</evidence>
<dbReference type="AlphaFoldDB" id="A0AAN9C057"/>
<dbReference type="GO" id="GO:0005516">
    <property type="term" value="F:calmodulin binding"/>
    <property type="evidence" value="ECO:0007669"/>
    <property type="project" value="InterPro"/>
</dbReference>
<evidence type="ECO:0000313" key="12">
    <source>
        <dbReference type="EMBL" id="KAK7114899.1"/>
    </source>
</evidence>
<evidence type="ECO:0000256" key="8">
    <source>
        <dbReference type="SAM" id="MobiDB-lite"/>
    </source>
</evidence>
<dbReference type="GO" id="GO:0016020">
    <property type="term" value="C:membrane"/>
    <property type="evidence" value="ECO:0007669"/>
    <property type="project" value="UniProtKB-SubCell"/>
</dbReference>
<dbReference type="InterPro" id="IPR013099">
    <property type="entry name" value="K_chnl_dom"/>
</dbReference>
<evidence type="ECO:0000256" key="3">
    <source>
        <dbReference type="ARBA" id="ARBA00022692"/>
    </source>
</evidence>
<name>A0AAN9C057_9CAEN</name>
<dbReference type="PRINTS" id="PR00169">
    <property type="entry name" value="KCHANNEL"/>
</dbReference>
<keyword evidence="13" id="KW-1185">Reference proteome</keyword>
<sequence length="525" mass="57762">MSHAIGIDIPVRAPTPSSVTTPSLQRMAFRRPLSMRNSRVNVSLALARKSSRLSLASNVIQNKSSNEKLTPRAKKLSEIVGHLTVASEADQAIRQGLGCSGWDLFAGVGTKKWDNISYRLSRRKQLIERSRCLVDVGFLLAMLGVLVMLLEAELFLQGVISKLHIVSVTFKLIVTVSTVCLLIAVVAYHVTRIQLSMVDDGIEHWGLAVRPSWIGCILLELFICSIHPLPGQVYELSLHQVESVLSILMFLRLYIAARFFVVHSSLVTDTATQSLGALNKVKIDGMFVFKAVMSERPGSLLIVMMGVIFVLSSWSVHACDAYMAVYNNMTIAQVPGQTLENAMWMSAITFLTVGYGDVTPKSECGRVTAVVTGLLGVGSTALLVAVLAQKLEQSRSEKYVHSFVSRVTLDKVHKHAAADVIKSVLKLWRMRRQTSAVKNSHRTQTQGKLLQAVRRMREIKQEKANIGEAAVGIIEVNSAVGDVYQITEAIAVQQALFNDRAEEMDTRLSNIENTLENIANAVIPD</sequence>
<dbReference type="Pfam" id="PF03530">
    <property type="entry name" value="SK_channel"/>
    <property type="match status" value="1"/>
</dbReference>
<feature type="transmembrane region" description="Helical" evidence="9">
    <location>
        <begin position="298"/>
        <end position="316"/>
    </location>
</feature>
<keyword evidence="4 9" id="KW-1133">Transmembrane helix</keyword>
<evidence type="ECO:0000259" key="10">
    <source>
        <dbReference type="Pfam" id="PF02888"/>
    </source>
</evidence>
<evidence type="ECO:0000256" key="4">
    <source>
        <dbReference type="ARBA" id="ARBA00022989"/>
    </source>
</evidence>